<accession>A0ABX8E4Z5</accession>
<sequence length="117" mass="12978">MPAAKPTSNAPPTAALHWLQLASEAWWMWAEASSVIAMRTAMIAFERPGHGREAERMVIEKLAAAFSLSQRLAQAGPMAPEQVMQTMLAVYSPRVAANRRRLTRRLQRGHGRVRTAS</sequence>
<gene>
    <name evidence="1" type="ORF">HT578_08175</name>
</gene>
<evidence type="ECO:0000313" key="2">
    <source>
        <dbReference type="Proteomes" id="UP000677126"/>
    </source>
</evidence>
<dbReference type="EMBL" id="CP054856">
    <property type="protein sequence ID" value="QVM83674.1"/>
    <property type="molecule type" value="Genomic_DNA"/>
</dbReference>
<reference evidence="1 2" key="1">
    <citation type="journal article" date="2021" name="Int. J. Syst. Evol. Microbiol.">
        <title>Novosphingobium decolorationis sp. nov., an aniline blue-decolourizing bacterium isolated from East Pacific sediment.</title>
        <authorList>
            <person name="Chen X."/>
            <person name="Dong B."/>
            <person name="Chen T."/>
            <person name="Ren N."/>
            <person name="Wang J."/>
            <person name="Xu Y."/>
            <person name="Yang J."/>
            <person name="Zhu S."/>
            <person name="Chen J."/>
        </authorList>
    </citation>
    <scope>NUCLEOTIDE SEQUENCE [LARGE SCALE GENOMIC DNA]</scope>
    <source>
        <strain evidence="1 2">502str22</strain>
    </source>
</reference>
<protein>
    <submittedName>
        <fullName evidence="1">Uncharacterized protein</fullName>
    </submittedName>
</protein>
<keyword evidence="2" id="KW-1185">Reference proteome</keyword>
<proteinExistence type="predicted"/>
<organism evidence="1 2">
    <name type="scientific">Novosphingobium decolorationis</name>
    <dbReference type="NCBI Taxonomy" id="2698673"/>
    <lineage>
        <taxon>Bacteria</taxon>
        <taxon>Pseudomonadati</taxon>
        <taxon>Pseudomonadota</taxon>
        <taxon>Alphaproteobacteria</taxon>
        <taxon>Sphingomonadales</taxon>
        <taxon>Sphingomonadaceae</taxon>
        <taxon>Novosphingobium</taxon>
    </lineage>
</organism>
<dbReference type="RefSeq" id="WP_213503610.1">
    <property type="nucleotide sequence ID" value="NZ_CP054856.1"/>
</dbReference>
<dbReference type="Proteomes" id="UP000677126">
    <property type="component" value="Chromosome"/>
</dbReference>
<name>A0ABX8E4Z5_9SPHN</name>
<evidence type="ECO:0000313" key="1">
    <source>
        <dbReference type="EMBL" id="QVM83674.1"/>
    </source>
</evidence>